<evidence type="ECO:0000313" key="7">
    <source>
        <dbReference type="EMBL" id="AWI54254.1"/>
    </source>
</evidence>
<organism evidence="7 8">
    <name type="scientific">Aquabacterium olei</name>
    <dbReference type="NCBI Taxonomy" id="1296669"/>
    <lineage>
        <taxon>Bacteria</taxon>
        <taxon>Pseudomonadati</taxon>
        <taxon>Pseudomonadota</taxon>
        <taxon>Betaproteobacteria</taxon>
        <taxon>Burkholderiales</taxon>
        <taxon>Aquabacterium</taxon>
    </lineage>
</organism>
<feature type="transmembrane region" description="Helical" evidence="5">
    <location>
        <begin position="50"/>
        <end position="72"/>
    </location>
</feature>
<feature type="transmembrane region" description="Helical" evidence="5">
    <location>
        <begin position="84"/>
        <end position="106"/>
    </location>
</feature>
<dbReference type="Pfam" id="PF01694">
    <property type="entry name" value="Rhomboid"/>
    <property type="match status" value="1"/>
</dbReference>
<dbReference type="SMART" id="SM01160">
    <property type="entry name" value="DUF1751"/>
    <property type="match status" value="1"/>
</dbReference>
<dbReference type="OrthoDB" id="9778341at2"/>
<dbReference type="SUPFAM" id="SSF144091">
    <property type="entry name" value="Rhomboid-like"/>
    <property type="match status" value="1"/>
</dbReference>
<dbReference type="AlphaFoldDB" id="A0A2U8FV18"/>
<evidence type="ECO:0000313" key="8">
    <source>
        <dbReference type="Proteomes" id="UP000244892"/>
    </source>
</evidence>
<feature type="transmembrane region" description="Helical" evidence="5">
    <location>
        <begin position="150"/>
        <end position="173"/>
    </location>
</feature>
<reference evidence="7 8" key="1">
    <citation type="submission" date="2018-05" db="EMBL/GenBank/DDBJ databases">
        <title>complete genome sequence of Aquabacterium olei NBRC 110486.</title>
        <authorList>
            <person name="Tang B."/>
            <person name="Chang J."/>
            <person name="Zhang L."/>
            <person name="Yang H."/>
        </authorList>
    </citation>
    <scope>NUCLEOTIDE SEQUENCE [LARGE SCALE GENOMIC DNA]</scope>
    <source>
        <strain evidence="7 8">NBRC 110486</strain>
    </source>
</reference>
<dbReference type="Proteomes" id="UP000244892">
    <property type="component" value="Chromosome"/>
</dbReference>
<keyword evidence="2 5" id="KW-0812">Transmembrane</keyword>
<evidence type="ECO:0000256" key="3">
    <source>
        <dbReference type="ARBA" id="ARBA00022989"/>
    </source>
</evidence>
<evidence type="ECO:0000256" key="2">
    <source>
        <dbReference type="ARBA" id="ARBA00022692"/>
    </source>
</evidence>
<evidence type="ECO:0000256" key="4">
    <source>
        <dbReference type="ARBA" id="ARBA00023136"/>
    </source>
</evidence>
<keyword evidence="3 5" id="KW-1133">Transmembrane helix</keyword>
<sequence length="206" mass="22617">MPPMPPITQALLLVNVAVFCLDLALGGMLSQFMALWPVQGPFFYPWQVVTYAFLHGSFSHLFFNMLGIWMFGSELERIWGGRRYMEFFGASVLTAAATQLVMSLLGGWHNPTVGASGGLFGLLLAFGMMFPNRTIMPLFPPIPMKAKVFVALYGGLELFLGVTGTASGVAHFAHLGGMLGGWLMLRYWRGQPPFGSNGRGGSRRRF</sequence>
<keyword evidence="4 5" id="KW-0472">Membrane</keyword>
<dbReference type="PANTHER" id="PTHR43066:SF11">
    <property type="entry name" value="PEPTIDASE S54 RHOMBOID DOMAIN-CONTAINING PROTEIN"/>
    <property type="match status" value="1"/>
</dbReference>
<gene>
    <name evidence="7" type="ORF">DEH84_13105</name>
</gene>
<dbReference type="KEGG" id="aon:DEH84_13105"/>
<dbReference type="GO" id="GO:0016020">
    <property type="term" value="C:membrane"/>
    <property type="evidence" value="ECO:0007669"/>
    <property type="project" value="UniProtKB-SubCell"/>
</dbReference>
<dbReference type="EMBL" id="CP029210">
    <property type="protein sequence ID" value="AWI54254.1"/>
    <property type="molecule type" value="Genomic_DNA"/>
</dbReference>
<dbReference type="GO" id="GO:0004252">
    <property type="term" value="F:serine-type endopeptidase activity"/>
    <property type="evidence" value="ECO:0007669"/>
    <property type="project" value="InterPro"/>
</dbReference>
<dbReference type="Gene3D" id="1.20.1540.10">
    <property type="entry name" value="Rhomboid-like"/>
    <property type="match status" value="1"/>
</dbReference>
<comment type="subcellular location">
    <subcellularLocation>
        <location evidence="1">Membrane</location>
        <topology evidence="1">Multi-pass membrane protein</topology>
    </subcellularLocation>
</comment>
<feature type="domain" description="Peptidase S54 rhomboid" evidence="6">
    <location>
        <begin position="45"/>
        <end position="185"/>
    </location>
</feature>
<dbReference type="PANTHER" id="PTHR43066">
    <property type="entry name" value="RHOMBOID-RELATED PROTEIN"/>
    <property type="match status" value="1"/>
</dbReference>
<evidence type="ECO:0000256" key="5">
    <source>
        <dbReference type="SAM" id="Phobius"/>
    </source>
</evidence>
<dbReference type="InterPro" id="IPR022764">
    <property type="entry name" value="Peptidase_S54_rhomboid_dom"/>
</dbReference>
<feature type="transmembrane region" description="Helical" evidence="5">
    <location>
        <begin position="112"/>
        <end position="130"/>
    </location>
</feature>
<evidence type="ECO:0000259" key="6">
    <source>
        <dbReference type="Pfam" id="PF01694"/>
    </source>
</evidence>
<protein>
    <submittedName>
        <fullName evidence="7">DUF1751 domain-containing protein</fullName>
    </submittedName>
</protein>
<proteinExistence type="predicted"/>
<keyword evidence="8" id="KW-1185">Reference proteome</keyword>
<evidence type="ECO:0000256" key="1">
    <source>
        <dbReference type="ARBA" id="ARBA00004141"/>
    </source>
</evidence>
<accession>A0A2U8FV18</accession>
<dbReference type="RefSeq" id="WP_109037250.1">
    <property type="nucleotide sequence ID" value="NZ_CP029210.1"/>
</dbReference>
<dbReference type="InterPro" id="IPR035952">
    <property type="entry name" value="Rhomboid-like_sf"/>
</dbReference>
<name>A0A2U8FV18_9BURK</name>